<accession>A0A0F9GCE2</accession>
<dbReference type="InterPro" id="IPR001091">
    <property type="entry name" value="RM_Methyltransferase"/>
</dbReference>
<dbReference type="Gene3D" id="3.40.50.150">
    <property type="entry name" value="Vaccinia Virus protein VP39"/>
    <property type="match status" value="1"/>
</dbReference>
<dbReference type="PRINTS" id="PR00508">
    <property type="entry name" value="S21N4MTFRASE"/>
</dbReference>
<dbReference type="PANTHER" id="PTHR13370">
    <property type="entry name" value="RNA METHYLASE-RELATED"/>
    <property type="match status" value="1"/>
</dbReference>
<feature type="domain" description="DNA methylase N-4/N-6" evidence="4">
    <location>
        <begin position="27"/>
        <end position="220"/>
    </location>
</feature>
<dbReference type="PROSITE" id="PS00092">
    <property type="entry name" value="N6_MTASE"/>
    <property type="match status" value="1"/>
</dbReference>
<evidence type="ECO:0000313" key="5">
    <source>
        <dbReference type="EMBL" id="KKL96504.1"/>
    </source>
</evidence>
<keyword evidence="2" id="KW-0489">Methyltransferase</keyword>
<comment type="caution">
    <text evidence="5">The sequence shown here is derived from an EMBL/GenBank/DDBJ whole genome shotgun (WGS) entry which is preliminary data.</text>
</comment>
<dbReference type="GO" id="GO:0009007">
    <property type="term" value="F:site-specific DNA-methyltransferase (adenine-specific) activity"/>
    <property type="evidence" value="ECO:0007669"/>
    <property type="project" value="TreeGrafter"/>
</dbReference>
<gene>
    <name evidence="5" type="ORF">LCGC14_1843760</name>
</gene>
<protein>
    <recommendedName>
        <fullName evidence="4">DNA methylase N-4/N-6 domain-containing protein</fullName>
    </recommendedName>
</protein>
<dbReference type="GO" id="GO:0005737">
    <property type="term" value="C:cytoplasm"/>
    <property type="evidence" value="ECO:0007669"/>
    <property type="project" value="TreeGrafter"/>
</dbReference>
<comment type="similarity">
    <text evidence="1">Belongs to the N(4)/N(6)-methyltransferase family.</text>
</comment>
<dbReference type="GO" id="GO:0003677">
    <property type="term" value="F:DNA binding"/>
    <property type="evidence" value="ECO:0007669"/>
    <property type="project" value="InterPro"/>
</dbReference>
<evidence type="ECO:0000256" key="2">
    <source>
        <dbReference type="ARBA" id="ARBA00022603"/>
    </source>
</evidence>
<dbReference type="InterPro" id="IPR029063">
    <property type="entry name" value="SAM-dependent_MTases_sf"/>
</dbReference>
<evidence type="ECO:0000256" key="3">
    <source>
        <dbReference type="ARBA" id="ARBA00022679"/>
    </source>
</evidence>
<proteinExistence type="inferred from homology"/>
<dbReference type="EMBL" id="LAZR01018415">
    <property type="protein sequence ID" value="KKL96504.1"/>
    <property type="molecule type" value="Genomic_DNA"/>
</dbReference>
<sequence length="230" mass="25154">MKPYYQDDAVTIYLGDCREVLPLLGPVDLVLTDPPYGVRWQSNHRAQKFAEIEGDTGTDAAVEAIALALPLLRTYRHIYVFGRYDFGGLPVTAPVELIWDKGTPSGGDTASPWGKAHEYIQFMSYVPSKANVRKGYGKLSARLRKGSVISVHRITGAAVTRHPTEKPVLLLRQMIESSSLIGDTVLDPFAGVGSTLVAAVVEGRKAIGIEIEERYCEIAAQRMSQAVLPL</sequence>
<name>A0A0F9GCE2_9ZZZZ</name>
<organism evidence="5">
    <name type="scientific">marine sediment metagenome</name>
    <dbReference type="NCBI Taxonomy" id="412755"/>
    <lineage>
        <taxon>unclassified sequences</taxon>
        <taxon>metagenomes</taxon>
        <taxon>ecological metagenomes</taxon>
    </lineage>
</organism>
<reference evidence="5" key="1">
    <citation type="journal article" date="2015" name="Nature">
        <title>Complex archaea that bridge the gap between prokaryotes and eukaryotes.</title>
        <authorList>
            <person name="Spang A."/>
            <person name="Saw J.H."/>
            <person name="Jorgensen S.L."/>
            <person name="Zaremba-Niedzwiedzka K."/>
            <person name="Martijn J."/>
            <person name="Lind A.E."/>
            <person name="van Eijk R."/>
            <person name="Schleper C."/>
            <person name="Guy L."/>
            <person name="Ettema T.J."/>
        </authorList>
    </citation>
    <scope>NUCLEOTIDE SEQUENCE</scope>
</reference>
<dbReference type="AlphaFoldDB" id="A0A0F9GCE2"/>
<dbReference type="SUPFAM" id="SSF53335">
    <property type="entry name" value="S-adenosyl-L-methionine-dependent methyltransferases"/>
    <property type="match status" value="1"/>
</dbReference>
<dbReference type="GO" id="GO:0032259">
    <property type="term" value="P:methylation"/>
    <property type="evidence" value="ECO:0007669"/>
    <property type="project" value="UniProtKB-KW"/>
</dbReference>
<dbReference type="Pfam" id="PF01555">
    <property type="entry name" value="N6_N4_Mtase"/>
    <property type="match status" value="1"/>
</dbReference>
<dbReference type="InterPro" id="IPR002052">
    <property type="entry name" value="DNA_methylase_N6_adenine_CS"/>
</dbReference>
<evidence type="ECO:0000259" key="4">
    <source>
        <dbReference type="Pfam" id="PF01555"/>
    </source>
</evidence>
<evidence type="ECO:0000256" key="1">
    <source>
        <dbReference type="ARBA" id="ARBA00006594"/>
    </source>
</evidence>
<keyword evidence="3" id="KW-0808">Transferase</keyword>
<dbReference type="InterPro" id="IPR002941">
    <property type="entry name" value="DNA_methylase_N4/N6"/>
</dbReference>
<dbReference type="GO" id="GO:0008170">
    <property type="term" value="F:N-methyltransferase activity"/>
    <property type="evidence" value="ECO:0007669"/>
    <property type="project" value="InterPro"/>
</dbReference>
<dbReference type="PANTHER" id="PTHR13370:SF3">
    <property type="entry name" value="TRNA (GUANINE(10)-N2)-METHYLTRANSFERASE HOMOLOG"/>
    <property type="match status" value="1"/>
</dbReference>